<evidence type="ECO:0000256" key="1">
    <source>
        <dbReference type="SAM" id="MobiDB-lite"/>
    </source>
</evidence>
<feature type="region of interest" description="Disordered" evidence="1">
    <location>
        <begin position="130"/>
        <end position="190"/>
    </location>
</feature>
<keyword evidence="3" id="KW-1185">Reference proteome</keyword>
<name>A0AA36N7T7_9DINO</name>
<dbReference type="Proteomes" id="UP001178507">
    <property type="component" value="Unassembled WGS sequence"/>
</dbReference>
<reference evidence="2" key="1">
    <citation type="submission" date="2023-08" db="EMBL/GenBank/DDBJ databases">
        <authorList>
            <person name="Chen Y."/>
            <person name="Shah S."/>
            <person name="Dougan E. K."/>
            <person name="Thang M."/>
            <person name="Chan C."/>
        </authorList>
    </citation>
    <scope>NUCLEOTIDE SEQUENCE</scope>
</reference>
<sequence length="391" mass="41617">MECPWPSSTSRTEGRYERGDMGLAAFAVPHDDSCPFETAVIPPSFMETILPLGIATTRTFVGFPTRVQKLLVSSTATFAARRLFVIAFVPNGAEGNFCFFDGDPPAASRDTELLGPSDFPCMGCSRQRAATEAQPSTEPTECDLEMGLAPPTPSDADPEDEAEESECWGESEEESEDEDEEEPRVSNDCRDGLILQAATMGLRIRHCTAPEVHAEAGRVALARLDKSGEQGHALDESDAASLLDPEVMVAAVKIIGGLMMSKICHGKGHRGMAFAGVLISGLGALQRSGGGQAAWSAARRAALAEGAQFVLLQPLDSCARRLTHQRLTAQLCQKITDNGADIEVADLIAVLQECAVVVGARIRAFDSEVLNAQVGSREANPAGLLSAQAWD</sequence>
<evidence type="ECO:0000313" key="3">
    <source>
        <dbReference type="Proteomes" id="UP001178507"/>
    </source>
</evidence>
<dbReference type="EMBL" id="CAUJNA010003264">
    <property type="protein sequence ID" value="CAJ1397372.1"/>
    <property type="molecule type" value="Genomic_DNA"/>
</dbReference>
<protein>
    <submittedName>
        <fullName evidence="2">Uncharacterized protein</fullName>
    </submittedName>
</protein>
<proteinExistence type="predicted"/>
<comment type="caution">
    <text evidence="2">The sequence shown here is derived from an EMBL/GenBank/DDBJ whole genome shotgun (WGS) entry which is preliminary data.</text>
</comment>
<dbReference type="AlphaFoldDB" id="A0AA36N7T7"/>
<feature type="compositionally biased region" description="Acidic residues" evidence="1">
    <location>
        <begin position="156"/>
        <end position="182"/>
    </location>
</feature>
<organism evidence="2 3">
    <name type="scientific">Effrenium voratum</name>
    <dbReference type="NCBI Taxonomy" id="2562239"/>
    <lineage>
        <taxon>Eukaryota</taxon>
        <taxon>Sar</taxon>
        <taxon>Alveolata</taxon>
        <taxon>Dinophyceae</taxon>
        <taxon>Suessiales</taxon>
        <taxon>Symbiodiniaceae</taxon>
        <taxon>Effrenium</taxon>
    </lineage>
</organism>
<accession>A0AA36N7T7</accession>
<evidence type="ECO:0000313" key="2">
    <source>
        <dbReference type="EMBL" id="CAJ1397372.1"/>
    </source>
</evidence>
<gene>
    <name evidence="2" type="ORF">EVOR1521_LOCUS21405</name>
</gene>